<keyword evidence="4" id="KW-0804">Transcription</keyword>
<evidence type="ECO:0000256" key="3">
    <source>
        <dbReference type="ARBA" id="ARBA00023015"/>
    </source>
</evidence>
<dbReference type="InterPro" id="IPR001789">
    <property type="entry name" value="Sig_transdc_resp-reg_receiver"/>
</dbReference>
<reference evidence="9 10" key="1">
    <citation type="journal article" date="2023" name="Hortic Res">
        <title>Pangenome of water caltrop reveals structural variations and asymmetric subgenome divergence after allopolyploidization.</title>
        <authorList>
            <person name="Zhang X."/>
            <person name="Chen Y."/>
            <person name="Wang L."/>
            <person name="Yuan Y."/>
            <person name="Fang M."/>
            <person name="Shi L."/>
            <person name="Lu R."/>
            <person name="Comes H.P."/>
            <person name="Ma Y."/>
            <person name="Chen Y."/>
            <person name="Huang G."/>
            <person name="Zhou Y."/>
            <person name="Zheng Z."/>
            <person name="Qiu Y."/>
        </authorList>
    </citation>
    <scope>NUCLEOTIDE SEQUENCE [LARGE SCALE GENOMIC DNA]</scope>
    <source>
        <tissue evidence="9">Roots</tissue>
    </source>
</reference>
<dbReference type="CDD" id="cd17584">
    <property type="entry name" value="REC_typeB_ARR-like"/>
    <property type="match status" value="1"/>
</dbReference>
<evidence type="ECO:0000313" key="10">
    <source>
        <dbReference type="Proteomes" id="UP001345219"/>
    </source>
</evidence>
<dbReference type="GO" id="GO:0003677">
    <property type="term" value="F:DNA binding"/>
    <property type="evidence" value="ECO:0007669"/>
    <property type="project" value="InterPro"/>
</dbReference>
<dbReference type="GO" id="GO:0000160">
    <property type="term" value="P:phosphorelay signal transduction system"/>
    <property type="evidence" value="ECO:0007669"/>
    <property type="project" value="UniProtKB-KW"/>
</dbReference>
<keyword evidence="3" id="KW-0805">Transcription regulation</keyword>
<dbReference type="Gene3D" id="3.40.50.2300">
    <property type="match status" value="1"/>
</dbReference>
<name>A0AAN7H1S6_9MYRT</name>
<dbReference type="EMBL" id="JAXIOK010000018">
    <property type="protein sequence ID" value="KAK4749369.1"/>
    <property type="molecule type" value="Genomic_DNA"/>
</dbReference>
<accession>A0AAN7H1S6</accession>
<keyword evidence="2" id="KW-0902">Two-component regulatory system</keyword>
<dbReference type="GO" id="GO:0005634">
    <property type="term" value="C:nucleus"/>
    <property type="evidence" value="ECO:0007669"/>
    <property type="project" value="UniProtKB-SubCell"/>
</dbReference>
<proteinExistence type="predicted"/>
<comment type="caution">
    <text evidence="6">Lacks conserved residue(s) required for the propagation of feature annotation.</text>
</comment>
<evidence type="ECO:0000256" key="7">
    <source>
        <dbReference type="SAM" id="MobiDB-lite"/>
    </source>
</evidence>
<dbReference type="PANTHER" id="PTHR43874:SF7">
    <property type="entry name" value="TWO-COMPONENT RESPONSE REGULATOR ARR10"/>
    <property type="match status" value="1"/>
</dbReference>
<evidence type="ECO:0000256" key="5">
    <source>
        <dbReference type="ARBA" id="ARBA00023242"/>
    </source>
</evidence>
<feature type="region of interest" description="Disordered" evidence="7">
    <location>
        <begin position="175"/>
        <end position="203"/>
    </location>
</feature>
<sequence length="376" mass="42791">MDVEGTSTLLVEGQTINKKFPSGLRVLLVEHDYISFDILRNKLQIECNYQVTWCARASEALSLVSEKDQFDIVLMYFHMPDMDGLQFLDSIKSSSSTAHHIPVILFSEEYDVEAAAKGIEKGACDVLLKPIRDETLKMIWQHVLRRKLQNQVATAAAISCNNGAAISSEINQNVVESDPHDHSSDNTTTRPKGRSPTAGKAPRIRWTNDLQDKFMTALAHIHFRKYPNQTFDFSKVKASPKEILEELKKMGETHLTRYHISSYLQKFRTNIKEKQVPVMTQSMESNFIRAPAVIAHSTQQQPSQASNGTYNPLPNNYLQHCRPIIQDQLPILNQGSNLMYRPNMMPSTTNLSQFIRVPNQQLPIFRPIQFQNQSYG</sequence>
<dbReference type="InterPro" id="IPR045279">
    <property type="entry name" value="ARR-like"/>
</dbReference>
<dbReference type="Proteomes" id="UP001345219">
    <property type="component" value="Chromosome 21"/>
</dbReference>
<dbReference type="PROSITE" id="PS50110">
    <property type="entry name" value="RESPONSE_REGULATORY"/>
    <property type="match status" value="1"/>
</dbReference>
<dbReference type="AlphaFoldDB" id="A0AAN7H1S6"/>
<evidence type="ECO:0000313" key="9">
    <source>
        <dbReference type="EMBL" id="KAK4749369.1"/>
    </source>
</evidence>
<evidence type="ECO:0000256" key="2">
    <source>
        <dbReference type="ARBA" id="ARBA00023012"/>
    </source>
</evidence>
<dbReference type="GO" id="GO:0009736">
    <property type="term" value="P:cytokinin-activated signaling pathway"/>
    <property type="evidence" value="ECO:0007669"/>
    <property type="project" value="InterPro"/>
</dbReference>
<evidence type="ECO:0000259" key="8">
    <source>
        <dbReference type="PROSITE" id="PS50110"/>
    </source>
</evidence>
<evidence type="ECO:0000256" key="6">
    <source>
        <dbReference type="PROSITE-ProRule" id="PRU00169"/>
    </source>
</evidence>
<dbReference type="SUPFAM" id="SSF46689">
    <property type="entry name" value="Homeodomain-like"/>
    <property type="match status" value="1"/>
</dbReference>
<dbReference type="InterPro" id="IPR011006">
    <property type="entry name" value="CheY-like_superfamily"/>
</dbReference>
<dbReference type="PANTHER" id="PTHR43874">
    <property type="entry name" value="TWO-COMPONENT RESPONSE REGULATOR"/>
    <property type="match status" value="1"/>
</dbReference>
<comment type="subcellular location">
    <subcellularLocation>
        <location evidence="1">Nucleus</location>
    </subcellularLocation>
</comment>
<feature type="domain" description="Response regulatory" evidence="8">
    <location>
        <begin position="25"/>
        <end position="144"/>
    </location>
</feature>
<dbReference type="Gene3D" id="1.10.10.60">
    <property type="entry name" value="Homeodomain-like"/>
    <property type="match status" value="1"/>
</dbReference>
<evidence type="ECO:0000256" key="1">
    <source>
        <dbReference type="ARBA" id="ARBA00004123"/>
    </source>
</evidence>
<dbReference type="InterPro" id="IPR009057">
    <property type="entry name" value="Homeodomain-like_sf"/>
</dbReference>
<keyword evidence="10" id="KW-1185">Reference proteome</keyword>
<dbReference type="SMART" id="SM00448">
    <property type="entry name" value="REC"/>
    <property type="match status" value="1"/>
</dbReference>
<dbReference type="NCBIfam" id="TIGR01557">
    <property type="entry name" value="myb_SHAQKYF"/>
    <property type="match status" value="1"/>
</dbReference>
<organism evidence="9 10">
    <name type="scientific">Trapa incisa</name>
    <dbReference type="NCBI Taxonomy" id="236973"/>
    <lineage>
        <taxon>Eukaryota</taxon>
        <taxon>Viridiplantae</taxon>
        <taxon>Streptophyta</taxon>
        <taxon>Embryophyta</taxon>
        <taxon>Tracheophyta</taxon>
        <taxon>Spermatophyta</taxon>
        <taxon>Magnoliopsida</taxon>
        <taxon>eudicotyledons</taxon>
        <taxon>Gunneridae</taxon>
        <taxon>Pentapetalae</taxon>
        <taxon>rosids</taxon>
        <taxon>malvids</taxon>
        <taxon>Myrtales</taxon>
        <taxon>Lythraceae</taxon>
        <taxon>Trapa</taxon>
    </lineage>
</organism>
<gene>
    <name evidence="9" type="ORF">SAY87_026818</name>
</gene>
<dbReference type="InterPro" id="IPR006447">
    <property type="entry name" value="Myb_dom_plants"/>
</dbReference>
<dbReference type="Pfam" id="PF00072">
    <property type="entry name" value="Response_reg"/>
    <property type="match status" value="1"/>
</dbReference>
<keyword evidence="5" id="KW-0539">Nucleus</keyword>
<dbReference type="SUPFAM" id="SSF52172">
    <property type="entry name" value="CheY-like"/>
    <property type="match status" value="1"/>
</dbReference>
<evidence type="ECO:0000256" key="4">
    <source>
        <dbReference type="ARBA" id="ARBA00023163"/>
    </source>
</evidence>
<comment type="caution">
    <text evidence="9">The sequence shown here is derived from an EMBL/GenBank/DDBJ whole genome shotgun (WGS) entry which is preliminary data.</text>
</comment>
<protein>
    <recommendedName>
        <fullName evidence="8">Response regulatory domain-containing protein</fullName>
    </recommendedName>
</protein>